<evidence type="ECO:0000313" key="3">
    <source>
        <dbReference type="EMBL" id="KAK2751506.1"/>
    </source>
</evidence>
<dbReference type="EMBL" id="VYYT01000265">
    <property type="protein sequence ID" value="KAK2751506.1"/>
    <property type="molecule type" value="Genomic_DNA"/>
</dbReference>
<dbReference type="PANTHER" id="PTHR47425:SF2">
    <property type="entry name" value="FARB-RELATED"/>
    <property type="match status" value="1"/>
</dbReference>
<dbReference type="GO" id="GO:0008270">
    <property type="term" value="F:zinc ion binding"/>
    <property type="evidence" value="ECO:0007669"/>
    <property type="project" value="InterPro"/>
</dbReference>
<dbReference type="GO" id="GO:0003677">
    <property type="term" value="F:DNA binding"/>
    <property type="evidence" value="ECO:0007669"/>
    <property type="project" value="InterPro"/>
</dbReference>
<accession>A0AAE0D3Z4</accession>
<protein>
    <recommendedName>
        <fullName evidence="2">Xylanolytic transcriptional activator regulatory domain-containing protein</fullName>
    </recommendedName>
</protein>
<dbReference type="InterPro" id="IPR007219">
    <property type="entry name" value="XnlR_reg_dom"/>
</dbReference>
<dbReference type="InterPro" id="IPR052761">
    <property type="entry name" value="Fungal_Detox/Toxin_TFs"/>
</dbReference>
<name>A0AAE0D3Z4_COLKA</name>
<gene>
    <name evidence="3" type="ORF">CKAH01_17887</name>
</gene>
<reference evidence="3" key="1">
    <citation type="submission" date="2023-02" db="EMBL/GenBank/DDBJ databases">
        <title>Colletotrichum kahawae CIFC_Que2 genome sequencing and assembly.</title>
        <authorList>
            <person name="Baroncelli R."/>
        </authorList>
    </citation>
    <scope>NUCLEOTIDE SEQUENCE</scope>
    <source>
        <strain evidence="3">CIFC_Que2</strain>
    </source>
</reference>
<keyword evidence="4" id="KW-1185">Reference proteome</keyword>
<dbReference type="CDD" id="cd12148">
    <property type="entry name" value="fungal_TF_MHR"/>
    <property type="match status" value="1"/>
</dbReference>
<dbReference type="Pfam" id="PF04082">
    <property type="entry name" value="Fungal_trans"/>
    <property type="match status" value="1"/>
</dbReference>
<proteinExistence type="predicted"/>
<comment type="caution">
    <text evidence="3">The sequence shown here is derived from an EMBL/GenBank/DDBJ whole genome shotgun (WGS) entry which is preliminary data.</text>
</comment>
<organism evidence="3 4">
    <name type="scientific">Colletotrichum kahawae</name>
    <name type="common">Coffee berry disease fungus</name>
    <dbReference type="NCBI Taxonomy" id="34407"/>
    <lineage>
        <taxon>Eukaryota</taxon>
        <taxon>Fungi</taxon>
        <taxon>Dikarya</taxon>
        <taxon>Ascomycota</taxon>
        <taxon>Pezizomycotina</taxon>
        <taxon>Sordariomycetes</taxon>
        <taxon>Hypocreomycetidae</taxon>
        <taxon>Glomerellales</taxon>
        <taxon>Glomerellaceae</taxon>
        <taxon>Colletotrichum</taxon>
        <taxon>Colletotrichum gloeosporioides species complex</taxon>
    </lineage>
</organism>
<evidence type="ECO:0000313" key="4">
    <source>
        <dbReference type="Proteomes" id="UP001281614"/>
    </source>
</evidence>
<dbReference type="PANTHER" id="PTHR47425">
    <property type="entry name" value="FARB-RELATED"/>
    <property type="match status" value="1"/>
</dbReference>
<evidence type="ECO:0000256" key="1">
    <source>
        <dbReference type="ARBA" id="ARBA00023242"/>
    </source>
</evidence>
<sequence>MQTVLTSATLYVPTDILASCGYSNITEAQTAFFNKALLLHDFQCEKSQLCLLQGSLILGTTAFFYPIDRDVHYWFFNAVRLATKLELQKLDQLRIPDAQLRGLYKRIWWVIYCRDVLLSFLGMQSMPLVSDKTKPQALPTEKDWETESDNINGSFSSVVTRDQKCHFIEYCKLSVLGSRWLVGVSDSGRVDGQNMAREFHAWRSGLWETTNADHQLVDSPYLTSLLAASYRLECILYRTLKLCWKTGDITRHEWARARLRSSMFELDTLFGRTLANDQLRNLPMSFNSNIPIALALHIEAALDATESIATKSMSLIYIRQGKLILEQLQDSPVMKRVLSIFEWALDRVDLNPGAIEDRHSGNAVRAGAQQNECVDRVGIAVEHDFEEMFDQMEPWFGDFLGLDFLDNLRLGVDRGPVCEMAGTDT</sequence>
<dbReference type="Proteomes" id="UP001281614">
    <property type="component" value="Unassembled WGS sequence"/>
</dbReference>
<dbReference type="GO" id="GO:0006351">
    <property type="term" value="P:DNA-templated transcription"/>
    <property type="evidence" value="ECO:0007669"/>
    <property type="project" value="InterPro"/>
</dbReference>
<evidence type="ECO:0000259" key="2">
    <source>
        <dbReference type="Pfam" id="PF04082"/>
    </source>
</evidence>
<feature type="domain" description="Xylanolytic transcriptional activator regulatory" evidence="2">
    <location>
        <begin position="8"/>
        <end position="158"/>
    </location>
</feature>
<dbReference type="AlphaFoldDB" id="A0AAE0D3Z4"/>
<keyword evidence="1" id="KW-0539">Nucleus</keyword>